<dbReference type="EnsemblMetazoa" id="AMAM021982-RA">
    <property type="protein sequence ID" value="AMAM021982-PA"/>
    <property type="gene ID" value="AMAM021982"/>
</dbReference>
<reference evidence="3" key="1">
    <citation type="submission" date="2013-09" db="EMBL/GenBank/DDBJ databases">
        <title>The Genome Sequence of Anopheles maculatus species B.</title>
        <authorList>
            <consortium name="The Broad Institute Genomics Platform"/>
            <person name="Neafsey D.E."/>
            <person name="Besansky N."/>
            <person name="Howell P."/>
            <person name="Walton C."/>
            <person name="Young S.K."/>
            <person name="Zeng Q."/>
            <person name="Gargeya S."/>
            <person name="Fitzgerald M."/>
            <person name="Haas B."/>
            <person name="Abouelleil A."/>
            <person name="Allen A.W."/>
            <person name="Alvarado L."/>
            <person name="Arachchi H.M."/>
            <person name="Berlin A.M."/>
            <person name="Chapman S.B."/>
            <person name="Gainer-Dewar J."/>
            <person name="Goldberg J."/>
            <person name="Griggs A."/>
            <person name="Gujja S."/>
            <person name="Hansen M."/>
            <person name="Howarth C."/>
            <person name="Imamovic A."/>
            <person name="Ireland A."/>
            <person name="Larimer J."/>
            <person name="McCowan C."/>
            <person name="Murphy C."/>
            <person name="Pearson M."/>
            <person name="Poon T.W."/>
            <person name="Priest M."/>
            <person name="Roberts A."/>
            <person name="Saif S."/>
            <person name="Shea T."/>
            <person name="Sisk P."/>
            <person name="Sykes S."/>
            <person name="Wortman J."/>
            <person name="Nusbaum C."/>
            <person name="Birren B."/>
        </authorList>
    </citation>
    <scope>NUCLEOTIDE SEQUENCE [LARGE SCALE GENOMIC DNA]</scope>
    <source>
        <strain evidence="3">maculatus3</strain>
    </source>
</reference>
<accession>A0A182T8W1</accession>
<feature type="compositionally biased region" description="Basic residues" evidence="1">
    <location>
        <begin position="96"/>
        <end position="115"/>
    </location>
</feature>
<evidence type="ECO:0000313" key="2">
    <source>
        <dbReference type="EnsemblMetazoa" id="AMAM021982-PA"/>
    </source>
</evidence>
<evidence type="ECO:0000313" key="3">
    <source>
        <dbReference type="Proteomes" id="UP000075901"/>
    </source>
</evidence>
<organism evidence="2 3">
    <name type="scientific">Anopheles maculatus</name>
    <dbReference type="NCBI Taxonomy" id="74869"/>
    <lineage>
        <taxon>Eukaryota</taxon>
        <taxon>Metazoa</taxon>
        <taxon>Ecdysozoa</taxon>
        <taxon>Arthropoda</taxon>
        <taxon>Hexapoda</taxon>
        <taxon>Insecta</taxon>
        <taxon>Pterygota</taxon>
        <taxon>Neoptera</taxon>
        <taxon>Endopterygota</taxon>
        <taxon>Diptera</taxon>
        <taxon>Nematocera</taxon>
        <taxon>Culicoidea</taxon>
        <taxon>Culicidae</taxon>
        <taxon>Anophelinae</taxon>
        <taxon>Anopheles</taxon>
        <taxon>Anopheles maculatus group</taxon>
    </lineage>
</organism>
<dbReference type="AlphaFoldDB" id="A0A182T8W1"/>
<keyword evidence="3" id="KW-1185">Reference proteome</keyword>
<proteinExistence type="predicted"/>
<name>A0A182T8W1_9DIPT</name>
<evidence type="ECO:0000256" key="1">
    <source>
        <dbReference type="SAM" id="MobiDB-lite"/>
    </source>
</evidence>
<dbReference type="VEuPathDB" id="VectorBase:AMAM021982"/>
<protein>
    <submittedName>
        <fullName evidence="2">Uncharacterized protein</fullName>
    </submittedName>
</protein>
<reference evidence="2" key="2">
    <citation type="submission" date="2020-05" db="UniProtKB">
        <authorList>
            <consortium name="EnsemblMetazoa"/>
        </authorList>
    </citation>
    <scope>IDENTIFICATION</scope>
    <source>
        <strain evidence="2">maculatus3</strain>
    </source>
</reference>
<feature type="region of interest" description="Disordered" evidence="1">
    <location>
        <begin position="96"/>
        <end position="121"/>
    </location>
</feature>
<dbReference type="Proteomes" id="UP000075901">
    <property type="component" value="Unassembled WGS sequence"/>
</dbReference>
<sequence>MFRPPVLALPNTHPTIAILPYLRHTIHADSAGVVAVGSHSHPTTDTHGPGQLASRSNRILDHLHHQHHSLGLVRTSPHLDVTDERHCELTQQPIYHHQHHHHNHHHHHPHPHHHSIPAAGPPILQSVNAQVVASDAILLPPHRQHSLLTSVDPQAPYLSRGLFVDRYLNVPFLTGAEHRLTAGSIGATVGGSVNGLH</sequence>